<evidence type="ECO:0008006" key="4">
    <source>
        <dbReference type="Google" id="ProtNLM"/>
    </source>
</evidence>
<keyword evidence="1" id="KW-0472">Membrane</keyword>
<evidence type="ECO:0000256" key="1">
    <source>
        <dbReference type="SAM" id="Phobius"/>
    </source>
</evidence>
<feature type="transmembrane region" description="Helical" evidence="1">
    <location>
        <begin position="31"/>
        <end position="50"/>
    </location>
</feature>
<dbReference type="RefSeq" id="WP_311698321.1">
    <property type="nucleotide sequence ID" value="NZ_JAVREY010000043.1"/>
</dbReference>
<reference evidence="3" key="1">
    <citation type="submission" date="2023-07" db="EMBL/GenBank/DDBJ databases">
        <title>30 novel species of actinomycetes from the DSMZ collection.</title>
        <authorList>
            <person name="Nouioui I."/>
        </authorList>
    </citation>
    <scope>NUCLEOTIDE SEQUENCE [LARGE SCALE GENOMIC DNA]</scope>
    <source>
        <strain evidence="3">DSM 41699</strain>
    </source>
</reference>
<dbReference type="EMBL" id="JAVREY010000043">
    <property type="protein sequence ID" value="MDT0466863.1"/>
    <property type="molecule type" value="Genomic_DNA"/>
</dbReference>
<proteinExistence type="predicted"/>
<keyword evidence="3" id="KW-1185">Reference proteome</keyword>
<name>A0ABU2U0W5_9ACTN</name>
<accession>A0ABU2U0W5</accession>
<evidence type="ECO:0000313" key="3">
    <source>
        <dbReference type="Proteomes" id="UP001183809"/>
    </source>
</evidence>
<gene>
    <name evidence="2" type="ORF">RM764_28305</name>
</gene>
<organism evidence="2 3">
    <name type="scientific">Streptomyces gibsoniae</name>
    <dbReference type="NCBI Taxonomy" id="3075529"/>
    <lineage>
        <taxon>Bacteria</taxon>
        <taxon>Bacillati</taxon>
        <taxon>Actinomycetota</taxon>
        <taxon>Actinomycetes</taxon>
        <taxon>Kitasatosporales</taxon>
        <taxon>Streptomycetaceae</taxon>
        <taxon>Streptomyces</taxon>
    </lineage>
</organism>
<dbReference type="Proteomes" id="UP001183809">
    <property type="component" value="Unassembled WGS sequence"/>
</dbReference>
<protein>
    <recommendedName>
        <fullName evidence="4">Integral membrane protein</fullName>
    </recommendedName>
</protein>
<sequence length="125" mass="13353">MLVLVTVANYLWQVPYYLHFYGSHGRAPGGLWVPLVVTGCWFAAGASLYAHCARGGAAALGSFLVVEVLFYVVHNATGAAGRDLLSGDAVLTIASVLGYAATFAAVAFLVHMRRRARRRPDTARA</sequence>
<evidence type="ECO:0000313" key="2">
    <source>
        <dbReference type="EMBL" id="MDT0466863.1"/>
    </source>
</evidence>
<keyword evidence="1" id="KW-0812">Transmembrane</keyword>
<feature type="transmembrane region" description="Helical" evidence="1">
    <location>
        <begin position="57"/>
        <end position="77"/>
    </location>
</feature>
<feature type="transmembrane region" description="Helical" evidence="1">
    <location>
        <begin position="89"/>
        <end position="110"/>
    </location>
</feature>
<comment type="caution">
    <text evidence="2">The sequence shown here is derived from an EMBL/GenBank/DDBJ whole genome shotgun (WGS) entry which is preliminary data.</text>
</comment>
<keyword evidence="1" id="KW-1133">Transmembrane helix</keyword>